<dbReference type="InterPro" id="IPR009003">
    <property type="entry name" value="Peptidase_S1_PA"/>
</dbReference>
<dbReference type="GO" id="GO:0006508">
    <property type="term" value="P:proteolysis"/>
    <property type="evidence" value="ECO:0007669"/>
    <property type="project" value="UniProtKB-KW"/>
</dbReference>
<dbReference type="AlphaFoldDB" id="A0A1B0DK65"/>
<feature type="domain" description="Peptidase S1" evidence="8">
    <location>
        <begin position="26"/>
        <end position="440"/>
    </location>
</feature>
<evidence type="ECO:0000256" key="3">
    <source>
        <dbReference type="ARBA" id="ARBA00022801"/>
    </source>
</evidence>
<dbReference type="PANTHER" id="PTHR24276">
    <property type="entry name" value="POLYSERASE-RELATED"/>
    <property type="match status" value="1"/>
</dbReference>
<evidence type="ECO:0000256" key="4">
    <source>
        <dbReference type="ARBA" id="ARBA00022825"/>
    </source>
</evidence>
<sequence length="441" mass="48011">MIHLVIISALLVEVRSFSELHPNLRIVGGTEVSIEDVPYQVSLHVSGEHFCGGSVIETDIKTKGVESTAINCFVHPHFDMEGDYDIAIIELEERLDFNEKCQPIALPRASEEVCNNALMLASGFGNLGFNITNDSGTLRAVAVPKLEDGRCFETYYHLGGITARMFCAGFKEGGKGVCMGDSGGPLVRNGIQYGIVSWGMSCGEAHFPAVYTRIASPPIRDWIKTTSFLRPQLRIVGGSGITIEDVPYQVSLQEAKIHLCGGSVIVLTETDVKTEGVETKVSEVFIHPYYKNNKDYDVSIIGLEERLDFNERCQPIALPRASEEVCNNALMLASGFGNLGFNTTNDSGTLRAVTVPKVADGRCFEAYYHDGGITARMFCAGFEEGGKGVCMGDSGGPLVRNGIQYGIVSWGENCAETHFPGVYTRIASPPIRDWIKNTVNI</sequence>
<dbReference type="InterPro" id="IPR050430">
    <property type="entry name" value="Peptidase_S1"/>
</dbReference>
<dbReference type="PROSITE" id="PS00135">
    <property type="entry name" value="TRYPSIN_SER"/>
    <property type="match status" value="2"/>
</dbReference>
<dbReference type="GO" id="GO:0004252">
    <property type="term" value="F:serine-type endopeptidase activity"/>
    <property type="evidence" value="ECO:0007669"/>
    <property type="project" value="InterPro"/>
</dbReference>
<dbReference type="VEuPathDB" id="VectorBase:PPAPM1_000473"/>
<keyword evidence="2" id="KW-0222">Digestion</keyword>
<evidence type="ECO:0000256" key="6">
    <source>
        <dbReference type="ARBA" id="ARBA00023157"/>
    </source>
</evidence>
<dbReference type="SUPFAM" id="SSF50494">
    <property type="entry name" value="Trypsin-like serine proteases"/>
    <property type="match status" value="2"/>
</dbReference>
<dbReference type="VEuPathDB" id="VectorBase:PPAI008639"/>
<dbReference type="Gene3D" id="2.40.10.10">
    <property type="entry name" value="Trypsin-like serine proteases"/>
    <property type="match status" value="5"/>
</dbReference>
<protein>
    <recommendedName>
        <fullName evidence="8">Peptidase S1 domain-containing protein</fullName>
    </recommendedName>
</protein>
<evidence type="ECO:0000256" key="1">
    <source>
        <dbReference type="ARBA" id="ARBA00022670"/>
    </source>
</evidence>
<evidence type="ECO:0000313" key="10">
    <source>
        <dbReference type="Proteomes" id="UP000092462"/>
    </source>
</evidence>
<dbReference type="Proteomes" id="UP000092462">
    <property type="component" value="Unassembled WGS sequence"/>
</dbReference>
<proteinExistence type="inferred from homology"/>
<dbReference type="FunFam" id="2.40.10.10:FF:000002">
    <property type="entry name" value="Transmembrane protease serine"/>
    <property type="match status" value="2"/>
</dbReference>
<dbReference type="GO" id="GO:0007586">
    <property type="term" value="P:digestion"/>
    <property type="evidence" value="ECO:0007669"/>
    <property type="project" value="UniProtKB-KW"/>
</dbReference>
<evidence type="ECO:0000313" key="9">
    <source>
        <dbReference type="EnsemblMetazoa" id="PPAI008639-PA"/>
    </source>
</evidence>
<keyword evidence="3" id="KW-0378">Hydrolase</keyword>
<comment type="similarity">
    <text evidence="7">Belongs to the peptidase S1 family. CLIP subfamily.</text>
</comment>
<name>A0A1B0DK65_PHLPP</name>
<dbReference type="PANTHER" id="PTHR24276:SF97">
    <property type="entry name" value="GH13245P2-RELATED"/>
    <property type="match status" value="1"/>
</dbReference>
<keyword evidence="5" id="KW-0865">Zymogen</keyword>
<dbReference type="SMART" id="SM00020">
    <property type="entry name" value="Tryp_SPc"/>
    <property type="match status" value="2"/>
</dbReference>
<dbReference type="InterPro" id="IPR001254">
    <property type="entry name" value="Trypsin_dom"/>
</dbReference>
<dbReference type="PROSITE" id="PS50240">
    <property type="entry name" value="TRYPSIN_DOM"/>
    <property type="match status" value="1"/>
</dbReference>
<organism evidence="9 10">
    <name type="scientific">Phlebotomus papatasi</name>
    <name type="common">Sandfly</name>
    <dbReference type="NCBI Taxonomy" id="29031"/>
    <lineage>
        <taxon>Eukaryota</taxon>
        <taxon>Metazoa</taxon>
        <taxon>Ecdysozoa</taxon>
        <taxon>Arthropoda</taxon>
        <taxon>Hexapoda</taxon>
        <taxon>Insecta</taxon>
        <taxon>Pterygota</taxon>
        <taxon>Neoptera</taxon>
        <taxon>Endopterygota</taxon>
        <taxon>Diptera</taxon>
        <taxon>Nematocera</taxon>
        <taxon>Psychodoidea</taxon>
        <taxon>Psychodidae</taxon>
        <taxon>Phlebotomus</taxon>
        <taxon>Phlebotomus</taxon>
    </lineage>
</organism>
<keyword evidence="10" id="KW-1185">Reference proteome</keyword>
<reference evidence="9" key="1">
    <citation type="submission" date="2022-08" db="UniProtKB">
        <authorList>
            <consortium name="EnsemblMetazoa"/>
        </authorList>
    </citation>
    <scope>IDENTIFICATION</scope>
    <source>
        <strain evidence="9">Israel</strain>
    </source>
</reference>
<keyword evidence="1" id="KW-0645">Protease</keyword>
<dbReference type="EMBL" id="AJVK01066415">
    <property type="status" value="NOT_ANNOTATED_CDS"/>
    <property type="molecule type" value="Genomic_DNA"/>
</dbReference>
<keyword evidence="4" id="KW-0720">Serine protease</keyword>
<evidence type="ECO:0000256" key="2">
    <source>
        <dbReference type="ARBA" id="ARBA00022757"/>
    </source>
</evidence>
<evidence type="ECO:0000256" key="5">
    <source>
        <dbReference type="ARBA" id="ARBA00023145"/>
    </source>
</evidence>
<accession>A0A1B0DK65</accession>
<evidence type="ECO:0000256" key="7">
    <source>
        <dbReference type="ARBA" id="ARBA00024195"/>
    </source>
</evidence>
<evidence type="ECO:0000259" key="8">
    <source>
        <dbReference type="PROSITE" id="PS50240"/>
    </source>
</evidence>
<dbReference type="Pfam" id="PF00089">
    <property type="entry name" value="Trypsin"/>
    <property type="match status" value="3"/>
</dbReference>
<dbReference type="VEuPathDB" id="VectorBase:PPAPM1_008524"/>
<dbReference type="InterPro" id="IPR043504">
    <property type="entry name" value="Peptidase_S1_PA_chymotrypsin"/>
</dbReference>
<dbReference type="CDD" id="cd00190">
    <property type="entry name" value="Tryp_SPc"/>
    <property type="match status" value="2"/>
</dbReference>
<keyword evidence="6" id="KW-1015">Disulfide bond</keyword>
<dbReference type="InterPro" id="IPR033116">
    <property type="entry name" value="TRYPSIN_SER"/>
</dbReference>
<dbReference type="EnsemblMetazoa" id="PPAI008639-RA">
    <property type="protein sequence ID" value="PPAI008639-PA"/>
    <property type="gene ID" value="PPAI008639"/>
</dbReference>